<reference evidence="6 7" key="1">
    <citation type="journal article" date="2018" name="Nat. Biotechnol.">
        <title>A standardized bacterial taxonomy based on genome phylogeny substantially revises the tree of life.</title>
        <authorList>
            <person name="Parks D.H."/>
            <person name="Chuvochina M."/>
            <person name="Waite D.W."/>
            <person name="Rinke C."/>
            <person name="Skarshewski A."/>
            <person name="Chaumeil P.A."/>
            <person name="Hugenholtz P."/>
        </authorList>
    </citation>
    <scope>NUCLEOTIDE SEQUENCE [LARGE SCALE GENOMIC DNA]</scope>
    <source>
        <strain evidence="6">UBA9956</strain>
    </source>
</reference>
<keyword evidence="5" id="KW-0949">S-adenosyl-L-methionine</keyword>
<keyword evidence="4" id="KW-0808">Transferase</keyword>
<dbReference type="GO" id="GO:0008276">
    <property type="term" value="F:protein methyltransferase activity"/>
    <property type="evidence" value="ECO:0007669"/>
    <property type="project" value="InterPro"/>
</dbReference>
<dbReference type="InterPro" id="IPR029063">
    <property type="entry name" value="SAM-dependent_MTases_sf"/>
</dbReference>
<evidence type="ECO:0000313" key="7">
    <source>
        <dbReference type="Proteomes" id="UP000264062"/>
    </source>
</evidence>
<comment type="caution">
    <text evidence="6">The sequence shown here is derived from an EMBL/GenBank/DDBJ whole genome shotgun (WGS) entry which is preliminary data.</text>
</comment>
<evidence type="ECO:0000256" key="2">
    <source>
        <dbReference type="ARBA" id="ARBA00022490"/>
    </source>
</evidence>
<evidence type="ECO:0000256" key="3">
    <source>
        <dbReference type="ARBA" id="ARBA00022603"/>
    </source>
</evidence>
<dbReference type="PANTHER" id="PTHR43648:SF1">
    <property type="entry name" value="ELECTRON TRANSFER FLAVOPROTEIN BETA SUBUNIT LYSINE METHYLTRANSFERASE"/>
    <property type="match status" value="1"/>
</dbReference>
<evidence type="ECO:0008006" key="8">
    <source>
        <dbReference type="Google" id="ProtNLM"/>
    </source>
</evidence>
<evidence type="ECO:0000313" key="6">
    <source>
        <dbReference type="EMBL" id="HAV91931.1"/>
    </source>
</evidence>
<dbReference type="EMBL" id="DMZY01000061">
    <property type="protein sequence ID" value="HAV91931.1"/>
    <property type="molecule type" value="Genomic_DNA"/>
</dbReference>
<dbReference type="InterPro" id="IPR004498">
    <property type="entry name" value="Ribosomal_PrmA_MeTrfase"/>
</dbReference>
<comment type="similarity">
    <text evidence="1">Belongs to the methyltransferase superfamily. PrmA family.</text>
</comment>
<keyword evidence="2" id="KW-0963">Cytoplasm</keyword>
<name>A0A350H8R5_UNCW3</name>
<organism evidence="6 7">
    <name type="scientific">candidate division WOR-3 bacterium</name>
    <dbReference type="NCBI Taxonomy" id="2052148"/>
    <lineage>
        <taxon>Bacteria</taxon>
        <taxon>Bacteria division WOR-3</taxon>
    </lineage>
</organism>
<sequence>MNKEYIQAEFDITDVSIDEEKLEILSYRNKIYFSMLENRETGKKTLYVYGKTTEEILCSVKLLKEFFSLDKYKSKRIFENKYLLNYIKNYMPFTVGRYKIIPYFHKDETKTNKIEIILNPGFSFGTGEHPTTKLVLLFMSDIDLTGLDVLDCGVGSGILSIAASKSGAKKVVGFDIDDSIVVSTKDNAKLNKIKNAEFIFGAIDKVGKKGKYDLFLVNMLSHEFKTFFDELKIYAKTNAKVLVSGILSDEEKEIEKYFKGRGMKIIEKKRLKEWLGYILSF</sequence>
<dbReference type="PANTHER" id="PTHR43648">
    <property type="entry name" value="ELECTRON TRANSFER FLAVOPROTEIN BETA SUBUNIT LYSINE METHYLTRANSFERASE"/>
    <property type="match status" value="1"/>
</dbReference>
<dbReference type="PIRSF" id="PIRSF000401">
    <property type="entry name" value="RPL11_MTase"/>
    <property type="match status" value="1"/>
</dbReference>
<dbReference type="InterPro" id="IPR050078">
    <property type="entry name" value="Ribosomal_L11_MeTrfase_PrmA"/>
</dbReference>
<dbReference type="SUPFAM" id="SSF53335">
    <property type="entry name" value="S-adenosyl-L-methionine-dependent methyltransferases"/>
    <property type="match status" value="1"/>
</dbReference>
<protein>
    <recommendedName>
        <fullName evidence="8">50S ribosomal protein L11 methyltransferase</fullName>
    </recommendedName>
</protein>
<dbReference type="GO" id="GO:0032259">
    <property type="term" value="P:methylation"/>
    <property type="evidence" value="ECO:0007669"/>
    <property type="project" value="UniProtKB-KW"/>
</dbReference>
<evidence type="ECO:0000256" key="5">
    <source>
        <dbReference type="ARBA" id="ARBA00022691"/>
    </source>
</evidence>
<dbReference type="Gene3D" id="3.40.50.150">
    <property type="entry name" value="Vaccinia Virus protein VP39"/>
    <property type="match status" value="1"/>
</dbReference>
<dbReference type="CDD" id="cd02440">
    <property type="entry name" value="AdoMet_MTases"/>
    <property type="match status" value="1"/>
</dbReference>
<dbReference type="AlphaFoldDB" id="A0A350H8R5"/>
<proteinExistence type="inferred from homology"/>
<gene>
    <name evidence="6" type="ORF">DCW38_01965</name>
</gene>
<accession>A0A350H8R5</accession>
<dbReference type="Proteomes" id="UP000264062">
    <property type="component" value="Unassembled WGS sequence"/>
</dbReference>
<dbReference type="Pfam" id="PF06325">
    <property type="entry name" value="PrmA"/>
    <property type="match status" value="1"/>
</dbReference>
<evidence type="ECO:0000256" key="4">
    <source>
        <dbReference type="ARBA" id="ARBA00022679"/>
    </source>
</evidence>
<evidence type="ECO:0000256" key="1">
    <source>
        <dbReference type="ARBA" id="ARBA00009741"/>
    </source>
</evidence>
<keyword evidence="3" id="KW-0489">Methyltransferase</keyword>